<dbReference type="PANTHER" id="PTHR48104:SF30">
    <property type="entry name" value="METACASPASE-1"/>
    <property type="match status" value="1"/>
</dbReference>
<dbReference type="AlphaFoldDB" id="A0A9D9DR21"/>
<name>A0A9D9DR21_9BACT</name>
<reference evidence="2" key="2">
    <citation type="journal article" date="2021" name="PeerJ">
        <title>Extensive microbial diversity within the chicken gut microbiome revealed by metagenomics and culture.</title>
        <authorList>
            <person name="Gilroy R."/>
            <person name="Ravi A."/>
            <person name="Getino M."/>
            <person name="Pursley I."/>
            <person name="Horton D.L."/>
            <person name="Alikhan N.F."/>
            <person name="Baker D."/>
            <person name="Gharbi K."/>
            <person name="Hall N."/>
            <person name="Watson M."/>
            <person name="Adriaenssens E.M."/>
            <person name="Foster-Nyarko E."/>
            <person name="Jarju S."/>
            <person name="Secka A."/>
            <person name="Antonio M."/>
            <person name="Oren A."/>
            <person name="Chaudhuri R.R."/>
            <person name="La Ragione R."/>
            <person name="Hildebrand F."/>
            <person name="Pallen M.J."/>
        </authorList>
    </citation>
    <scope>NUCLEOTIDE SEQUENCE</scope>
    <source>
        <strain evidence="2">2889</strain>
    </source>
</reference>
<dbReference type="InterPro" id="IPR011600">
    <property type="entry name" value="Pept_C14_caspase"/>
</dbReference>
<dbReference type="Proteomes" id="UP000823612">
    <property type="component" value="Unassembled WGS sequence"/>
</dbReference>
<dbReference type="GO" id="GO:0005737">
    <property type="term" value="C:cytoplasm"/>
    <property type="evidence" value="ECO:0007669"/>
    <property type="project" value="TreeGrafter"/>
</dbReference>
<dbReference type="EMBL" id="JADIMZ010000062">
    <property type="protein sequence ID" value="MBO8432482.1"/>
    <property type="molecule type" value="Genomic_DNA"/>
</dbReference>
<dbReference type="PANTHER" id="PTHR48104">
    <property type="entry name" value="METACASPASE-4"/>
    <property type="match status" value="1"/>
</dbReference>
<evidence type="ECO:0000259" key="1">
    <source>
        <dbReference type="Pfam" id="PF00656"/>
    </source>
</evidence>
<gene>
    <name evidence="2" type="ORF">IAB08_04215</name>
</gene>
<dbReference type="InterPro" id="IPR029030">
    <property type="entry name" value="Caspase-like_dom_sf"/>
</dbReference>
<comment type="caution">
    <text evidence="2">The sequence shown here is derived from an EMBL/GenBank/DDBJ whole genome shotgun (WGS) entry which is preliminary data.</text>
</comment>
<accession>A0A9D9DR21</accession>
<dbReference type="SUPFAM" id="SSF52129">
    <property type="entry name" value="Caspase-like"/>
    <property type="match status" value="1"/>
</dbReference>
<proteinExistence type="predicted"/>
<dbReference type="Gene3D" id="3.40.50.1460">
    <property type="match status" value="1"/>
</dbReference>
<sequence length="281" mass="31546">MPLCAQQRHAVVIGIGDYPENSGWKKIHGDADIEIVCAMLSENGFEPQDIKVLKNRDADKAAIAKVFADLAADVQSGDWVYVHFSGHGQQVSDLDGDEADGWDEAIIPYDACREYKAGVYEGENHIIDDELNQWLMPIADKIGQEGCLLVVLDACHSGDGTRAEDEEEDTVRETDIRGTADKFEYAGFDPDLASPKTPRKTNWIALSACKPYQSNYEYWDGSRYVGRLTYALAQHFRIGVPVCDLLNDIEITYDTLPLRRNTVQNLNADIPERMRDKLIFK</sequence>
<dbReference type="GO" id="GO:0006508">
    <property type="term" value="P:proteolysis"/>
    <property type="evidence" value="ECO:0007669"/>
    <property type="project" value="InterPro"/>
</dbReference>
<reference evidence="2" key="1">
    <citation type="submission" date="2020-10" db="EMBL/GenBank/DDBJ databases">
        <authorList>
            <person name="Gilroy R."/>
        </authorList>
    </citation>
    <scope>NUCLEOTIDE SEQUENCE</scope>
    <source>
        <strain evidence="2">2889</strain>
    </source>
</reference>
<protein>
    <submittedName>
        <fullName evidence="2">Caspase family protein</fullName>
    </submittedName>
</protein>
<dbReference type="Pfam" id="PF00656">
    <property type="entry name" value="Peptidase_C14"/>
    <property type="match status" value="1"/>
</dbReference>
<dbReference type="InterPro" id="IPR050452">
    <property type="entry name" value="Metacaspase"/>
</dbReference>
<organism evidence="2 3">
    <name type="scientific">Candidatus Pullibacteroides excrementavium</name>
    <dbReference type="NCBI Taxonomy" id="2840905"/>
    <lineage>
        <taxon>Bacteria</taxon>
        <taxon>Pseudomonadati</taxon>
        <taxon>Bacteroidota</taxon>
        <taxon>Bacteroidia</taxon>
        <taxon>Bacteroidales</taxon>
        <taxon>Candidatus Pullibacteroides</taxon>
    </lineage>
</organism>
<dbReference type="GO" id="GO:0004197">
    <property type="term" value="F:cysteine-type endopeptidase activity"/>
    <property type="evidence" value="ECO:0007669"/>
    <property type="project" value="InterPro"/>
</dbReference>
<evidence type="ECO:0000313" key="3">
    <source>
        <dbReference type="Proteomes" id="UP000823612"/>
    </source>
</evidence>
<feature type="domain" description="Peptidase C14 caspase" evidence="1">
    <location>
        <begin position="8"/>
        <end position="237"/>
    </location>
</feature>
<evidence type="ECO:0000313" key="2">
    <source>
        <dbReference type="EMBL" id="MBO8432482.1"/>
    </source>
</evidence>